<name>A0A2K1SV99_GARVA</name>
<dbReference type="Proteomes" id="UP000236146">
    <property type="component" value="Unassembled WGS sequence"/>
</dbReference>
<evidence type="ECO:0000313" key="6">
    <source>
        <dbReference type="Proteomes" id="UP000236146"/>
    </source>
</evidence>
<proteinExistence type="predicted"/>
<feature type="region of interest" description="Disordered" evidence="2">
    <location>
        <begin position="397"/>
        <end position="485"/>
    </location>
</feature>
<keyword evidence="3" id="KW-0812">Transmembrane</keyword>
<gene>
    <name evidence="5" type="ORF">BFS05_02520</name>
</gene>
<dbReference type="EMBL" id="MNLH01000002">
    <property type="protein sequence ID" value="PNS43467.1"/>
    <property type="molecule type" value="Genomic_DNA"/>
</dbReference>
<evidence type="ECO:0000256" key="4">
    <source>
        <dbReference type="SAM" id="SignalP"/>
    </source>
</evidence>
<feature type="transmembrane region" description="Helical" evidence="3">
    <location>
        <begin position="622"/>
        <end position="642"/>
    </location>
</feature>
<keyword evidence="1" id="KW-0175">Coiled coil</keyword>
<reference evidence="5 6" key="1">
    <citation type="submission" date="2016-10" db="EMBL/GenBank/DDBJ databases">
        <authorList>
            <person name="Varghese N."/>
        </authorList>
    </citation>
    <scope>NUCLEOTIDE SEQUENCE [LARGE SCALE GENOMIC DNA]</scope>
    <source>
        <strain evidence="5 6">KA00225</strain>
    </source>
</reference>
<feature type="compositionally biased region" description="Polar residues" evidence="2">
    <location>
        <begin position="414"/>
        <end position="433"/>
    </location>
</feature>
<evidence type="ECO:0000313" key="5">
    <source>
        <dbReference type="EMBL" id="PNS43467.1"/>
    </source>
</evidence>
<feature type="chain" id="PRO_5039581354" description="LPXTG-motif protein cell wall anchor domain protein" evidence="4">
    <location>
        <begin position="24"/>
        <end position="647"/>
    </location>
</feature>
<keyword evidence="3" id="KW-1133">Transmembrane helix</keyword>
<comment type="caution">
    <text evidence="5">The sequence shown here is derived from an EMBL/GenBank/DDBJ whole genome shotgun (WGS) entry which is preliminary data.</text>
</comment>
<evidence type="ECO:0000256" key="1">
    <source>
        <dbReference type="SAM" id="Coils"/>
    </source>
</evidence>
<feature type="coiled-coil region" evidence="1">
    <location>
        <begin position="340"/>
        <end position="371"/>
    </location>
</feature>
<evidence type="ECO:0000256" key="2">
    <source>
        <dbReference type="SAM" id="MobiDB-lite"/>
    </source>
</evidence>
<dbReference type="AlphaFoldDB" id="A0A2K1SV99"/>
<evidence type="ECO:0000256" key="3">
    <source>
        <dbReference type="SAM" id="Phobius"/>
    </source>
</evidence>
<evidence type="ECO:0008006" key="7">
    <source>
        <dbReference type="Google" id="ProtNLM"/>
    </source>
</evidence>
<keyword evidence="4" id="KW-0732">Signal</keyword>
<organism evidence="5 6">
    <name type="scientific">Gardnerella vaginalis</name>
    <dbReference type="NCBI Taxonomy" id="2702"/>
    <lineage>
        <taxon>Bacteria</taxon>
        <taxon>Bacillati</taxon>
        <taxon>Actinomycetota</taxon>
        <taxon>Actinomycetes</taxon>
        <taxon>Bifidobacteriales</taxon>
        <taxon>Bifidobacteriaceae</taxon>
        <taxon>Gardnerella</taxon>
    </lineage>
</organism>
<feature type="compositionally biased region" description="Polar residues" evidence="2">
    <location>
        <begin position="448"/>
        <end position="477"/>
    </location>
</feature>
<sequence>MFNKKAIAAFAAVVTLASGIAFAVPAVASNDPKVQKNGTEESAKLSPLDTLKKRVNGSRLLKSEIDEILKYVSKNESKVTGHGDDNALVVKHVDDMIVKYRARHLDVIGLHKLANEMRNAKGFNSANEIFYGSKNERNKAQSAYVNGKAALAKKAEDEGLTLIANKIKESNYSSLASLENLLNESEKYAKEDLIKQAKAKNFHFTAKLISKSATFSGARALFNEAQKTITDSAIKVIVDLGTSEEDFLEYLKKVGKTATPSQIELFRKESQKRRAAQEKSYTDAVELAQIANAGMFTATGGEKAAIAKFLAVVNSFGNKTFEKFNTAEANRAGAAAVEFNNKISVNLKNAIKNYKEEKEKLAKLAEDEDLSFIANLIRNSKKSRLVSFENLISEAKKSKNNNSPKNPGAENIPSVPSSPNQSEGSSDSKSAGQSVEKAPAAPAGPDANVTSKTSSKTGLAKSESATKTESATKSAQTKAVVPAAPKTVNDLKPEVKGKITVSNNNVAKAGVSNRVTVHVDDARFNAELKEKGSVKAYAFIYSTPKLLRSVDGSDYVTVKLGSDGVPYFDAKFPDGYSGKHTVVLVDEKGNQLAWTNITVVNNAVKTSVTTAASNVNALPATGSSVVLAVFAVVAFVAAGFTLRKVRR</sequence>
<protein>
    <recommendedName>
        <fullName evidence="7">LPXTG-motif protein cell wall anchor domain protein</fullName>
    </recommendedName>
</protein>
<keyword evidence="3" id="KW-0472">Membrane</keyword>
<feature type="signal peptide" evidence="4">
    <location>
        <begin position="1"/>
        <end position="23"/>
    </location>
</feature>
<dbReference type="OrthoDB" id="3243293at2"/>
<dbReference type="RefSeq" id="WP_103084452.1">
    <property type="nucleotide sequence ID" value="NZ_MNLH01000002.1"/>
</dbReference>
<accession>A0A2K1SV99</accession>